<dbReference type="EMBL" id="WKFB01000126">
    <property type="protein sequence ID" value="KAF6734724.1"/>
    <property type="molecule type" value="Genomic_DNA"/>
</dbReference>
<name>A0A834KXD2_ORYME</name>
<evidence type="ECO:0000313" key="1">
    <source>
        <dbReference type="EMBL" id="KAF6734724.1"/>
    </source>
</evidence>
<proteinExistence type="predicted"/>
<comment type="caution">
    <text evidence="1">The sequence shown here is derived from an EMBL/GenBank/DDBJ whole genome shotgun (WGS) entry which is preliminary data.</text>
</comment>
<dbReference type="Proteomes" id="UP000646548">
    <property type="component" value="Unassembled WGS sequence"/>
</dbReference>
<dbReference type="AlphaFoldDB" id="A0A834KXD2"/>
<sequence length="170" mass="18809">MCLFFMTQFQVSLAHLLATCLSPPWSCIRSLTRPAHPQPARRRKEAASLSRAPPAVRMTQISVRGAHSFTSALSRMLRQRSDLCSVQKQICMLPLRLNSAQLSASCARSVCLIRLSVRRDATVGEEERGDSDVGPLLVLPVSSLIVHRLHPLETPKYAHVSWVLAPGRCS</sequence>
<gene>
    <name evidence="1" type="ORF">FQA47_013383</name>
</gene>
<accession>A0A834KXD2</accession>
<organism evidence="1 2">
    <name type="scientific">Oryzias melastigma</name>
    <name type="common">Marine medaka</name>
    <dbReference type="NCBI Taxonomy" id="30732"/>
    <lineage>
        <taxon>Eukaryota</taxon>
        <taxon>Metazoa</taxon>
        <taxon>Chordata</taxon>
        <taxon>Craniata</taxon>
        <taxon>Vertebrata</taxon>
        <taxon>Euteleostomi</taxon>
        <taxon>Actinopterygii</taxon>
        <taxon>Neopterygii</taxon>
        <taxon>Teleostei</taxon>
        <taxon>Neoteleostei</taxon>
        <taxon>Acanthomorphata</taxon>
        <taxon>Ovalentaria</taxon>
        <taxon>Atherinomorphae</taxon>
        <taxon>Beloniformes</taxon>
        <taxon>Adrianichthyidae</taxon>
        <taxon>Oryziinae</taxon>
        <taxon>Oryzias</taxon>
    </lineage>
</organism>
<evidence type="ECO:0000313" key="2">
    <source>
        <dbReference type="Proteomes" id="UP000646548"/>
    </source>
</evidence>
<protein>
    <submittedName>
        <fullName evidence="1">Uncharacterized protein</fullName>
    </submittedName>
</protein>
<reference evidence="1" key="1">
    <citation type="journal article" name="BMC Genomics">
        <title>Long-read sequencing and de novo genome assembly of marine medaka (Oryzias melastigma).</title>
        <authorList>
            <person name="Liang P."/>
            <person name="Saqib H.S.A."/>
            <person name="Ni X."/>
            <person name="Shen Y."/>
        </authorList>
    </citation>
    <scope>NUCLEOTIDE SEQUENCE</scope>
    <source>
        <strain evidence="1">Bigg-433</strain>
    </source>
</reference>